<evidence type="ECO:0000256" key="1">
    <source>
        <dbReference type="SAM" id="Coils"/>
    </source>
</evidence>
<dbReference type="AlphaFoldDB" id="A0AAD1Y8D2"/>
<reference evidence="2" key="1">
    <citation type="submission" date="2023-07" db="EMBL/GenBank/DDBJ databases">
        <authorList>
            <consortium name="AG Swart"/>
            <person name="Singh M."/>
            <person name="Singh A."/>
            <person name="Seah K."/>
            <person name="Emmerich C."/>
        </authorList>
    </citation>
    <scope>NUCLEOTIDE SEQUENCE</scope>
    <source>
        <strain evidence="2">DP1</strain>
    </source>
</reference>
<accession>A0AAD1Y8D2</accession>
<gene>
    <name evidence="2" type="ORF">ECRASSUSDP1_LOCUS27982</name>
</gene>
<evidence type="ECO:0000313" key="2">
    <source>
        <dbReference type="EMBL" id="CAI2386369.1"/>
    </source>
</evidence>
<dbReference type="Proteomes" id="UP001295684">
    <property type="component" value="Unassembled WGS sequence"/>
</dbReference>
<feature type="coiled-coil region" evidence="1">
    <location>
        <begin position="314"/>
        <end position="367"/>
    </location>
</feature>
<protein>
    <submittedName>
        <fullName evidence="2">Uncharacterized protein</fullName>
    </submittedName>
</protein>
<evidence type="ECO:0000313" key="3">
    <source>
        <dbReference type="Proteomes" id="UP001295684"/>
    </source>
</evidence>
<organism evidence="2 3">
    <name type="scientific">Euplotes crassus</name>
    <dbReference type="NCBI Taxonomy" id="5936"/>
    <lineage>
        <taxon>Eukaryota</taxon>
        <taxon>Sar</taxon>
        <taxon>Alveolata</taxon>
        <taxon>Ciliophora</taxon>
        <taxon>Intramacronucleata</taxon>
        <taxon>Spirotrichea</taxon>
        <taxon>Hypotrichia</taxon>
        <taxon>Euplotida</taxon>
        <taxon>Euplotidae</taxon>
        <taxon>Moneuplotes</taxon>
    </lineage>
</organism>
<comment type="caution">
    <text evidence="2">The sequence shown here is derived from an EMBL/GenBank/DDBJ whole genome shotgun (WGS) entry which is preliminary data.</text>
</comment>
<proteinExistence type="predicted"/>
<dbReference type="EMBL" id="CAMPGE010028870">
    <property type="protein sequence ID" value="CAI2386369.1"/>
    <property type="molecule type" value="Genomic_DNA"/>
</dbReference>
<keyword evidence="1" id="KW-0175">Coiled coil</keyword>
<sequence>MSIQSESVDEKITEFLNYSPLDPLDYEEFDHDRSDWDNVPLIVTKFITYLSKNLQGLANKCKTKFSEEAASSVRVDLQLQIDKMNENLLGDKRDLGKAQQEFDSKIQILEEKFQNLKEMFKESQKFSESMATDNMYDFIPIPAQDLDMTSRFPSIKDLKGDTIEKDKKSQLYMGSKIKPDAKNPNLEVSWMNDEEFLNPEFFKARMFTLNQIRDLIYLHLSRSELSKKMSRHETLVEYHDNALFDQGRAHKKFCAEVDSRFKATHEEQDKTNTEISELILRYNKRITDINRTLSSDAKKLYMLREDSDYLQKHLDLAKAKIERFNEQNKKEREILEQKIQTQKNGIADELVTANKRVDQEIDNIKESLTKNKDMILEVIEITKGTIIGDVDDHLENMKLQMDSTKEDIDNSLKHNQEEAHKKVSKIKDICSTYFDKYDKVNAAVEKKFEKVNSTFEEWKEKVIKPLNMSEARLYTVEIRLKEFEGKIYTNFAHSKEMFKKLIFALEQESLPTKASVTSSIPNGLGQAIQVNSGEASHHSGSQEMNLLFLKRLLFIKNEIDEQISDGSEQEEIEKTRRIQTPSFHIRKKVSQISTDLFKPKQRVATVSVRHRKKDLRSMSPLKMFKKKDIKSKHDSQIKLDIFKKSMYSGTHLFEKEKKGSINPKHVQSLSLHIDRIRREAAQSYDLKDNSSQILN</sequence>
<keyword evidence="3" id="KW-1185">Reference proteome</keyword>
<name>A0AAD1Y8D2_EUPCR</name>